<sequence>MRVLGLLGTLLLLSLRVYAASLTVLDVTTLGEDPQTTNRLNGEAFQQDALVTFNARPGFQYAAYYISDASNTSVRHPTLARRALNGTNKPWESFSFTDYNQTEDDGHDIISLGISHGDGTLHIGFDQHDNDLNYRVSQAGVATNPTEVNWTSELFGSLLDQLPGTEALDKSVYFVNVTYPRFLSIPDAAESNGADLLLELRVGRSGLGDDWLYKYTPNKGWSQIGRYLQGVNNNAYINGIDFDIRGNLLTSWTYRDYVNDTGQIVAVQAGPNGPENNHDLNFAYSADLGETWLNNWNQTIANMTAQEPVVPSSAGIVIFGIPKYGGILNQEAQTVDNQGRLHVLNRENTTGTERWYHYWRSTTAHWTRTPLPLAPELESANNITGTPTVIGKRGKVVAPPQSPHHSVLLILPSNAENSTALSILRSTAAGHFRDWETVWEAPSGCGWEPLFDRYRLDASSGGDGVLSLFLVNGTAIQVVDFDLTDV</sequence>
<evidence type="ECO:0000256" key="1">
    <source>
        <dbReference type="SAM" id="SignalP"/>
    </source>
</evidence>
<proteinExistence type="predicted"/>
<dbReference type="EMBL" id="KZ857434">
    <property type="protein sequence ID" value="RDX45727.1"/>
    <property type="molecule type" value="Genomic_DNA"/>
</dbReference>
<dbReference type="STRING" id="139420.A0A371CZM6"/>
<keyword evidence="1" id="KW-0732">Signal</keyword>
<name>A0A371CZM6_9APHY</name>
<gene>
    <name evidence="2" type="ORF">OH76DRAFT_1532761</name>
</gene>
<evidence type="ECO:0000313" key="3">
    <source>
        <dbReference type="Proteomes" id="UP000256964"/>
    </source>
</evidence>
<feature type="chain" id="PRO_5016760988" description="Dockerin type 1" evidence="1">
    <location>
        <begin position="20"/>
        <end position="486"/>
    </location>
</feature>
<dbReference type="OrthoDB" id="9978204at2759"/>
<dbReference type="Proteomes" id="UP000256964">
    <property type="component" value="Unassembled WGS sequence"/>
</dbReference>
<evidence type="ECO:0008006" key="4">
    <source>
        <dbReference type="Google" id="ProtNLM"/>
    </source>
</evidence>
<reference evidence="2 3" key="1">
    <citation type="journal article" date="2018" name="Biotechnol. Biofuels">
        <title>Integrative visual omics of the white-rot fungus Polyporus brumalis exposes the biotechnological potential of its oxidative enzymes for delignifying raw plant biomass.</title>
        <authorList>
            <person name="Miyauchi S."/>
            <person name="Rancon A."/>
            <person name="Drula E."/>
            <person name="Hage H."/>
            <person name="Chaduli D."/>
            <person name="Favel A."/>
            <person name="Grisel S."/>
            <person name="Henrissat B."/>
            <person name="Herpoel-Gimbert I."/>
            <person name="Ruiz-Duenas F.J."/>
            <person name="Chevret D."/>
            <person name="Hainaut M."/>
            <person name="Lin J."/>
            <person name="Wang M."/>
            <person name="Pangilinan J."/>
            <person name="Lipzen A."/>
            <person name="Lesage-Meessen L."/>
            <person name="Navarro D."/>
            <person name="Riley R."/>
            <person name="Grigoriev I.V."/>
            <person name="Zhou S."/>
            <person name="Raouche S."/>
            <person name="Rosso M.N."/>
        </authorList>
    </citation>
    <scope>NUCLEOTIDE SEQUENCE [LARGE SCALE GENOMIC DNA]</scope>
    <source>
        <strain evidence="2 3">BRFM 1820</strain>
    </source>
</reference>
<dbReference type="AlphaFoldDB" id="A0A371CZM6"/>
<dbReference type="Pfam" id="PF15892">
    <property type="entry name" value="BNR_4"/>
    <property type="match status" value="1"/>
</dbReference>
<evidence type="ECO:0000313" key="2">
    <source>
        <dbReference type="EMBL" id="RDX45727.1"/>
    </source>
</evidence>
<keyword evidence="3" id="KW-1185">Reference proteome</keyword>
<organism evidence="2 3">
    <name type="scientific">Lentinus brumalis</name>
    <dbReference type="NCBI Taxonomy" id="2498619"/>
    <lineage>
        <taxon>Eukaryota</taxon>
        <taxon>Fungi</taxon>
        <taxon>Dikarya</taxon>
        <taxon>Basidiomycota</taxon>
        <taxon>Agaricomycotina</taxon>
        <taxon>Agaricomycetes</taxon>
        <taxon>Polyporales</taxon>
        <taxon>Polyporaceae</taxon>
        <taxon>Lentinus</taxon>
    </lineage>
</organism>
<accession>A0A371CZM6</accession>
<feature type="signal peptide" evidence="1">
    <location>
        <begin position="1"/>
        <end position="19"/>
    </location>
</feature>
<protein>
    <recommendedName>
        <fullName evidence="4">Dockerin type 1</fullName>
    </recommendedName>
</protein>